<feature type="signal peptide" evidence="1">
    <location>
        <begin position="1"/>
        <end position="20"/>
    </location>
</feature>
<gene>
    <name evidence="2" type="ORF">Q5H93_09880</name>
</gene>
<organism evidence="2 3">
    <name type="scientific">Hymenobacter aranciens</name>
    <dbReference type="NCBI Taxonomy" id="3063996"/>
    <lineage>
        <taxon>Bacteria</taxon>
        <taxon>Pseudomonadati</taxon>
        <taxon>Bacteroidota</taxon>
        <taxon>Cytophagia</taxon>
        <taxon>Cytophagales</taxon>
        <taxon>Hymenobacteraceae</taxon>
        <taxon>Hymenobacter</taxon>
    </lineage>
</organism>
<name>A0ABT9BEU5_9BACT</name>
<evidence type="ECO:0008006" key="4">
    <source>
        <dbReference type="Google" id="ProtNLM"/>
    </source>
</evidence>
<keyword evidence="1" id="KW-0732">Signal</keyword>
<evidence type="ECO:0000256" key="1">
    <source>
        <dbReference type="SAM" id="SignalP"/>
    </source>
</evidence>
<dbReference type="RefSeq" id="WP_305006357.1">
    <property type="nucleotide sequence ID" value="NZ_JAUQSY010000006.1"/>
</dbReference>
<comment type="caution">
    <text evidence="2">The sequence shown here is derived from an EMBL/GenBank/DDBJ whole genome shotgun (WGS) entry which is preliminary data.</text>
</comment>
<feature type="chain" id="PRO_5045723600" description="PEGA domain-containing protein" evidence="1">
    <location>
        <begin position="21"/>
        <end position="168"/>
    </location>
</feature>
<reference evidence="2" key="1">
    <citation type="submission" date="2023-07" db="EMBL/GenBank/DDBJ databases">
        <authorList>
            <person name="Kim M.K."/>
        </authorList>
    </citation>
    <scope>NUCLEOTIDE SEQUENCE</scope>
    <source>
        <strain evidence="2">ASUV-10-1</strain>
    </source>
</reference>
<evidence type="ECO:0000313" key="2">
    <source>
        <dbReference type="EMBL" id="MDO7875038.1"/>
    </source>
</evidence>
<keyword evidence="3" id="KW-1185">Reference proteome</keyword>
<sequence length="168" mass="17943">MKHSLLFLALLSVVGSSGCASIVSKTRWPVAVSSVPVGATLTVTNRKGKEVFSGVTPAAIELRSGSAYFKREIYTLTFATPGYAPKTTTLEAGINGWYFGNFAIGGVIGFLIVDPITGAMYRISQKEVSVALTPTTGFVWPAQPEHGLRIVSLNDVPESLRPSLERLP</sequence>
<proteinExistence type="predicted"/>
<dbReference type="Proteomes" id="UP001176429">
    <property type="component" value="Unassembled WGS sequence"/>
</dbReference>
<dbReference type="EMBL" id="JAUQSY010000006">
    <property type="protein sequence ID" value="MDO7875038.1"/>
    <property type="molecule type" value="Genomic_DNA"/>
</dbReference>
<accession>A0ABT9BEU5</accession>
<dbReference type="PROSITE" id="PS51257">
    <property type="entry name" value="PROKAR_LIPOPROTEIN"/>
    <property type="match status" value="1"/>
</dbReference>
<protein>
    <recommendedName>
        <fullName evidence="4">PEGA domain-containing protein</fullName>
    </recommendedName>
</protein>
<evidence type="ECO:0000313" key="3">
    <source>
        <dbReference type="Proteomes" id="UP001176429"/>
    </source>
</evidence>